<dbReference type="eggNOG" id="ENOG5031CU8">
    <property type="taxonomic scope" value="Bacteria"/>
</dbReference>
<feature type="compositionally biased region" description="Basic and acidic residues" evidence="1">
    <location>
        <begin position="395"/>
        <end position="411"/>
    </location>
</feature>
<evidence type="ECO:0008006" key="4">
    <source>
        <dbReference type="Google" id="ProtNLM"/>
    </source>
</evidence>
<sequence length="411" mass="45407">MAHSLEQLSGRLLIQCRPADAEAVLAIAKEHETGIVLTGTSPETTVRRLRDRGFDGPILCDADRYSGRKRARARWGTHPAWSRRQRELDLLPLTDSGYLPPRDLIGLRTILRAAARDPQPVVAVLPLAARWFAKPAIADALTREINAFEAPVALVLEHAKDPFGAQYLLRGFLRLLATSTVPVALLRSDVSAIGVLCHGAHAAAVGTTSALRHLYPVTARGGAARPGVSPFVTRLLGYHRLETCADLFAATPDMAHLWDCSCPVCEGAAPDWLENADAPAEAAFRHSLHCLFALKTELFRHCRTREQLLSAWHEACSHALFVHDQLAETMERWNRPANLRSWYAVTDDPLPHRTEIPSSRAEQRDRRAHRDLRDVAGPAAVLDGRCDQLPQPAQQHDRQLAGRRADPGRAQ</sequence>
<organism evidence="2 3">
    <name type="scientific">Amycolatopsis rifamycinica</name>
    <dbReference type="NCBI Taxonomy" id="287986"/>
    <lineage>
        <taxon>Bacteria</taxon>
        <taxon>Bacillati</taxon>
        <taxon>Actinomycetota</taxon>
        <taxon>Actinomycetes</taxon>
        <taxon>Pseudonocardiales</taxon>
        <taxon>Pseudonocardiaceae</taxon>
        <taxon>Amycolatopsis</taxon>
    </lineage>
</organism>
<evidence type="ECO:0000313" key="2">
    <source>
        <dbReference type="EMBL" id="KDN17377.1"/>
    </source>
</evidence>
<dbReference type="AlphaFoldDB" id="A0A066TUY1"/>
<dbReference type="STRING" id="287986.DV20_35955"/>
<evidence type="ECO:0000313" key="3">
    <source>
        <dbReference type="Proteomes" id="UP000027345"/>
    </source>
</evidence>
<gene>
    <name evidence="2" type="ORF">DV20_35955</name>
</gene>
<proteinExistence type="predicted"/>
<accession>A0A066TUY1</accession>
<evidence type="ECO:0000256" key="1">
    <source>
        <dbReference type="SAM" id="MobiDB-lite"/>
    </source>
</evidence>
<name>A0A066TUY1_9PSEU</name>
<dbReference type="EMBL" id="JMQI01000073">
    <property type="protein sequence ID" value="KDN17377.1"/>
    <property type="molecule type" value="Genomic_DNA"/>
</dbReference>
<comment type="caution">
    <text evidence="2">The sequence shown here is derived from an EMBL/GenBank/DDBJ whole genome shotgun (WGS) entry which is preliminary data.</text>
</comment>
<protein>
    <recommendedName>
        <fullName evidence="4">tRNA-guanine(15) transglycosylase-like domain-containing protein</fullName>
    </recommendedName>
</protein>
<feature type="region of interest" description="Disordered" evidence="1">
    <location>
        <begin position="351"/>
        <end position="411"/>
    </location>
</feature>
<feature type="compositionally biased region" description="Basic and acidic residues" evidence="1">
    <location>
        <begin position="351"/>
        <end position="365"/>
    </location>
</feature>
<reference evidence="2 3" key="1">
    <citation type="submission" date="2014-05" db="EMBL/GenBank/DDBJ databases">
        <title>Draft genome sequence of Amycolatopsis rifamycinica DSM 46095.</title>
        <authorList>
            <person name="Lal R."/>
            <person name="Saxena A."/>
            <person name="Kumari R."/>
            <person name="Mukherjee U."/>
            <person name="Singh P."/>
            <person name="Sangwan N."/>
            <person name="Mahato N.K."/>
        </authorList>
    </citation>
    <scope>NUCLEOTIDE SEQUENCE [LARGE SCALE GENOMIC DNA]</scope>
    <source>
        <strain evidence="2 3">DSM 46095</strain>
    </source>
</reference>
<keyword evidence="3" id="KW-1185">Reference proteome</keyword>
<dbReference type="Proteomes" id="UP000027345">
    <property type="component" value="Unassembled WGS sequence"/>
</dbReference>